<feature type="compositionally biased region" description="Polar residues" evidence="1">
    <location>
        <begin position="74"/>
        <end position="85"/>
    </location>
</feature>
<evidence type="ECO:0000313" key="3">
    <source>
        <dbReference type="EMBL" id="KAK1412068.1"/>
    </source>
</evidence>
<evidence type="ECO:0000256" key="2">
    <source>
        <dbReference type="SAM" id="Phobius"/>
    </source>
</evidence>
<evidence type="ECO:0000313" key="4">
    <source>
        <dbReference type="Proteomes" id="UP001229421"/>
    </source>
</evidence>
<sequence length="94" mass="10844">MSFSGIRRRSAIYSIMLLLMFFSLLQIWVLNPDCCRIRAIRTSLSSSSFSKDSKRRELHRKFFNGGLKDESGLKSKSFQQSNRQIPSCPDALHN</sequence>
<name>A0AAD8NL32_TARER</name>
<keyword evidence="4" id="KW-1185">Reference proteome</keyword>
<organism evidence="3 4">
    <name type="scientific">Tagetes erecta</name>
    <name type="common">African marigold</name>
    <dbReference type="NCBI Taxonomy" id="13708"/>
    <lineage>
        <taxon>Eukaryota</taxon>
        <taxon>Viridiplantae</taxon>
        <taxon>Streptophyta</taxon>
        <taxon>Embryophyta</taxon>
        <taxon>Tracheophyta</taxon>
        <taxon>Spermatophyta</taxon>
        <taxon>Magnoliopsida</taxon>
        <taxon>eudicotyledons</taxon>
        <taxon>Gunneridae</taxon>
        <taxon>Pentapetalae</taxon>
        <taxon>asterids</taxon>
        <taxon>campanulids</taxon>
        <taxon>Asterales</taxon>
        <taxon>Asteraceae</taxon>
        <taxon>Asteroideae</taxon>
        <taxon>Heliantheae alliance</taxon>
        <taxon>Tageteae</taxon>
        <taxon>Tagetes</taxon>
    </lineage>
</organism>
<dbReference type="PANTHER" id="PTHR37184">
    <property type="entry name" value="CLAVATA3/ESR (CLE)-RELATED PROTEIN 27"/>
    <property type="match status" value="1"/>
</dbReference>
<feature type="region of interest" description="Disordered" evidence="1">
    <location>
        <begin position="71"/>
        <end position="94"/>
    </location>
</feature>
<evidence type="ECO:0000256" key="1">
    <source>
        <dbReference type="SAM" id="MobiDB-lite"/>
    </source>
</evidence>
<gene>
    <name evidence="3" type="ORF">QVD17_33028</name>
</gene>
<dbReference type="AlphaFoldDB" id="A0AAD8NL32"/>
<dbReference type="Proteomes" id="UP001229421">
    <property type="component" value="Unassembled WGS sequence"/>
</dbReference>
<proteinExistence type="predicted"/>
<dbReference type="PANTHER" id="PTHR37184:SF2">
    <property type="entry name" value="CLAVATA3_ESR (CLE)-RELATED PROTEIN 43"/>
    <property type="match status" value="1"/>
</dbReference>
<reference evidence="3" key="1">
    <citation type="journal article" date="2023" name="bioRxiv">
        <title>Improved chromosome-level genome assembly for marigold (Tagetes erecta).</title>
        <authorList>
            <person name="Jiang F."/>
            <person name="Yuan L."/>
            <person name="Wang S."/>
            <person name="Wang H."/>
            <person name="Xu D."/>
            <person name="Wang A."/>
            <person name="Fan W."/>
        </authorList>
    </citation>
    <scope>NUCLEOTIDE SEQUENCE</scope>
    <source>
        <strain evidence="3">WSJ</strain>
        <tissue evidence="3">Leaf</tissue>
    </source>
</reference>
<feature type="transmembrane region" description="Helical" evidence="2">
    <location>
        <begin position="12"/>
        <end position="30"/>
    </location>
</feature>
<comment type="caution">
    <text evidence="3">The sequence shown here is derived from an EMBL/GenBank/DDBJ whole genome shotgun (WGS) entry which is preliminary data.</text>
</comment>
<accession>A0AAD8NL32</accession>
<keyword evidence="2" id="KW-0472">Membrane</keyword>
<keyword evidence="2" id="KW-1133">Transmembrane helix</keyword>
<dbReference type="EMBL" id="JAUHHV010000009">
    <property type="protein sequence ID" value="KAK1412068.1"/>
    <property type="molecule type" value="Genomic_DNA"/>
</dbReference>
<keyword evidence="2" id="KW-0812">Transmembrane</keyword>
<dbReference type="InterPro" id="IPR040274">
    <property type="entry name" value="CLE27/CLE43"/>
</dbReference>
<protein>
    <submittedName>
        <fullName evidence="3">Uncharacterized protein</fullName>
    </submittedName>
</protein>